<evidence type="ECO:0000313" key="2">
    <source>
        <dbReference type="EMBL" id="RMR59179.1"/>
    </source>
</evidence>
<dbReference type="InterPro" id="IPR019613">
    <property type="entry name" value="DUF4198"/>
</dbReference>
<sequence>MIFKPSVLALSLLGALFAGHASAHGLWTEQRRGNIEVVYGHGAEDNAFKAQKVSGAWAYDLAGRRVPVTVQRLDDHARLQPLKPVAVMSVALDNGMWTRNKDKKWINEGRSKVPGGTESIHTFKYSLAIYEEGARLPSFDKLKFVIVPQVDPLTVGPGKPLPVRVLVDGKPAAGIKLFGDYRSAPDVVSAETDAEGRANVVVRNEGLNVIAAEVTLPVKNDADIEARGLFTSLTFVGEAHHD</sequence>
<feature type="signal peptide" evidence="1">
    <location>
        <begin position="1"/>
        <end position="23"/>
    </location>
</feature>
<evidence type="ECO:0000313" key="3">
    <source>
        <dbReference type="Proteomes" id="UP000278332"/>
    </source>
</evidence>
<name>A0A3M4W6F6_PSECI</name>
<protein>
    <submittedName>
        <fullName evidence="2">Nickel transport system substrate-binding protein</fullName>
    </submittedName>
</protein>
<comment type="caution">
    <text evidence="2">The sequence shown here is derived from an EMBL/GenBank/DDBJ whole genome shotgun (WGS) entry which is preliminary data.</text>
</comment>
<evidence type="ECO:0000256" key="1">
    <source>
        <dbReference type="SAM" id="SignalP"/>
    </source>
</evidence>
<dbReference type="RefSeq" id="WP_095067665.1">
    <property type="nucleotide sequence ID" value="NZ_BLVX01000004.1"/>
</dbReference>
<proteinExistence type="predicted"/>
<accession>A0A3M4W6F6</accession>
<gene>
    <name evidence="2" type="ORF">ALP84_00213</name>
</gene>
<reference evidence="2 3" key="1">
    <citation type="submission" date="2018-08" db="EMBL/GenBank/DDBJ databases">
        <title>Recombination of ecologically and evolutionarily significant loci maintains genetic cohesion in the Pseudomonas syringae species complex.</title>
        <authorList>
            <person name="Dillon M."/>
            <person name="Thakur S."/>
            <person name="Almeida R.N.D."/>
            <person name="Weir B.S."/>
            <person name="Guttman D.S."/>
        </authorList>
    </citation>
    <scope>NUCLEOTIDE SEQUENCE [LARGE SCALE GENOMIC DNA]</scope>
    <source>
        <strain evidence="2 3">ICMP 6917</strain>
    </source>
</reference>
<keyword evidence="1" id="KW-0732">Signal</keyword>
<dbReference type="EMBL" id="RBRY01000062">
    <property type="protein sequence ID" value="RMR59179.1"/>
    <property type="molecule type" value="Genomic_DNA"/>
</dbReference>
<dbReference type="AlphaFoldDB" id="A0A3M4W6F6"/>
<dbReference type="Pfam" id="PF10670">
    <property type="entry name" value="DUF4198"/>
    <property type="match status" value="1"/>
</dbReference>
<organism evidence="2 3">
    <name type="scientific">Pseudomonas cichorii</name>
    <dbReference type="NCBI Taxonomy" id="36746"/>
    <lineage>
        <taxon>Bacteria</taxon>
        <taxon>Pseudomonadati</taxon>
        <taxon>Pseudomonadota</taxon>
        <taxon>Gammaproteobacteria</taxon>
        <taxon>Pseudomonadales</taxon>
        <taxon>Pseudomonadaceae</taxon>
        <taxon>Pseudomonas</taxon>
    </lineage>
</organism>
<dbReference type="Proteomes" id="UP000278332">
    <property type="component" value="Unassembled WGS sequence"/>
</dbReference>
<feature type="chain" id="PRO_5017968946" evidence="1">
    <location>
        <begin position="24"/>
        <end position="242"/>
    </location>
</feature>